<feature type="domain" description="Radical SAM core" evidence="7">
    <location>
        <begin position="1"/>
        <end position="221"/>
    </location>
</feature>
<dbReference type="SFLD" id="SFLDG01386">
    <property type="entry name" value="main_SPASM_domain-containing"/>
    <property type="match status" value="1"/>
</dbReference>
<keyword evidence="9" id="KW-1185">Reference proteome</keyword>
<dbReference type="SFLD" id="SFLDG01067">
    <property type="entry name" value="SPASM/twitch_domain_containing"/>
    <property type="match status" value="1"/>
</dbReference>
<evidence type="ECO:0000313" key="9">
    <source>
        <dbReference type="Proteomes" id="UP000835792"/>
    </source>
</evidence>
<dbReference type="PANTHER" id="PTHR43273">
    <property type="entry name" value="ANAEROBIC SULFATASE-MATURATING ENZYME HOMOLOG ASLB-RELATED"/>
    <property type="match status" value="1"/>
</dbReference>
<dbReference type="NCBIfam" id="TIGR04085">
    <property type="entry name" value="rSAM_more_4Fe4S"/>
    <property type="match status" value="1"/>
</dbReference>
<sequence length="376" mass="42865">MKNCHVMPPPTSASCNSRCTYCFKAQPCPNGMDIDDVTLQLFIRQQIDTQETGDVIFTWQGNEPTLDRFNFFKRVIELQQQFAQGKNIINTLLIDGILLDDSWCELFKKNQFLISIAVDDDISLQDSVCKTTSGKPLYHLIEEAVRLLQKHDLEFSTRTVINAMNSQNPLRLYHYLKNLGSRHMQFIPLLEPLTQGGVDARSLTPAALGTFLKTLFYSWVRLDIGTIKIPIFEHAFAAWCGLPAPTCAFALFGDSVFASKINDDLYECDCLVNPKTLLSNNHQPVITTMLKSTENQIIEQNKPLLVAECMSCKVKFACHGGCPKDRVVLSERGIPELNYYCESYQVFFTYIEPYMLMMKALWEQNYAPSDIRQYLS</sequence>
<keyword evidence="5" id="KW-0411">Iron-sulfur</keyword>
<evidence type="ECO:0000256" key="5">
    <source>
        <dbReference type="ARBA" id="ARBA00023014"/>
    </source>
</evidence>
<comment type="similarity">
    <text evidence="6">Belongs to the radical SAM superfamily. Anaerobic sulfatase-maturating enzyme family.</text>
</comment>
<organism evidence="8 9">
    <name type="scientific">Citrobacter youngae</name>
    <dbReference type="NCBI Taxonomy" id="133448"/>
    <lineage>
        <taxon>Bacteria</taxon>
        <taxon>Pseudomonadati</taxon>
        <taxon>Pseudomonadota</taxon>
        <taxon>Gammaproteobacteria</taxon>
        <taxon>Enterobacterales</taxon>
        <taxon>Enterobacteriaceae</taxon>
        <taxon>Citrobacter</taxon>
        <taxon>Citrobacter freundii complex</taxon>
    </lineage>
</organism>
<dbReference type="InterPro" id="IPR023867">
    <property type="entry name" value="Sulphatase_maturase_rSAM"/>
</dbReference>
<dbReference type="PROSITE" id="PS51918">
    <property type="entry name" value="RADICAL_SAM"/>
    <property type="match status" value="1"/>
</dbReference>
<keyword evidence="4" id="KW-0408">Iron</keyword>
<evidence type="ECO:0000259" key="7">
    <source>
        <dbReference type="PROSITE" id="PS51918"/>
    </source>
</evidence>
<comment type="caution">
    <text evidence="8">The sequence shown here is derived from an EMBL/GenBank/DDBJ whole genome shotgun (WGS) entry which is preliminary data.</text>
</comment>
<evidence type="ECO:0000256" key="2">
    <source>
        <dbReference type="ARBA" id="ARBA00022691"/>
    </source>
</evidence>
<name>A0ABN7GLE3_9ENTR</name>
<keyword evidence="2" id="KW-0949">S-adenosyl-L-methionine</keyword>
<dbReference type="SFLD" id="SFLDS00029">
    <property type="entry name" value="Radical_SAM"/>
    <property type="match status" value="1"/>
</dbReference>
<evidence type="ECO:0000256" key="4">
    <source>
        <dbReference type="ARBA" id="ARBA00023004"/>
    </source>
</evidence>
<dbReference type="PROSITE" id="PS51257">
    <property type="entry name" value="PROKAR_LIPOPROTEIN"/>
    <property type="match status" value="1"/>
</dbReference>
<reference evidence="8" key="1">
    <citation type="submission" date="2020-05" db="EMBL/GenBank/DDBJ databases">
        <authorList>
            <person name="Delgado-Blas J."/>
        </authorList>
    </citation>
    <scope>NUCLEOTIDE SEQUENCE</scope>
    <source>
        <strain evidence="8">BB1468</strain>
    </source>
</reference>
<evidence type="ECO:0000256" key="6">
    <source>
        <dbReference type="ARBA" id="ARBA00023601"/>
    </source>
</evidence>
<dbReference type="InterPro" id="IPR013785">
    <property type="entry name" value="Aldolase_TIM"/>
</dbReference>
<keyword evidence="3" id="KW-0479">Metal-binding</keyword>
<dbReference type="EMBL" id="CAHPRB010000007">
    <property type="protein sequence ID" value="CAB5565743.1"/>
    <property type="molecule type" value="Genomic_DNA"/>
</dbReference>
<dbReference type="SUPFAM" id="SSF102114">
    <property type="entry name" value="Radical SAM enzymes"/>
    <property type="match status" value="1"/>
</dbReference>
<dbReference type="PANTHER" id="PTHR43273:SF3">
    <property type="entry name" value="ANAEROBIC SULFATASE-MATURATING ENZYME HOMOLOG ASLB-RELATED"/>
    <property type="match status" value="1"/>
</dbReference>
<gene>
    <name evidence="8" type="primary">ydeM</name>
    <name evidence="8" type="ORF">GHA_02234</name>
</gene>
<dbReference type="Proteomes" id="UP000835792">
    <property type="component" value="Unassembled WGS sequence"/>
</dbReference>
<evidence type="ECO:0000313" key="8">
    <source>
        <dbReference type="EMBL" id="CAB5565743.1"/>
    </source>
</evidence>
<dbReference type="InterPro" id="IPR058240">
    <property type="entry name" value="rSAM_sf"/>
</dbReference>
<proteinExistence type="inferred from homology"/>
<dbReference type="InterPro" id="IPR007197">
    <property type="entry name" value="rSAM"/>
</dbReference>
<dbReference type="Pfam" id="PF04055">
    <property type="entry name" value="Radical_SAM"/>
    <property type="match status" value="1"/>
</dbReference>
<evidence type="ECO:0000256" key="3">
    <source>
        <dbReference type="ARBA" id="ARBA00022723"/>
    </source>
</evidence>
<dbReference type="Gene3D" id="3.20.20.70">
    <property type="entry name" value="Aldolase class I"/>
    <property type="match status" value="1"/>
</dbReference>
<evidence type="ECO:0000256" key="1">
    <source>
        <dbReference type="ARBA" id="ARBA00001966"/>
    </source>
</evidence>
<accession>A0ABN7GLE3</accession>
<comment type="cofactor">
    <cofactor evidence="1">
        <name>[4Fe-4S] cluster</name>
        <dbReference type="ChEBI" id="CHEBI:49883"/>
    </cofactor>
</comment>
<dbReference type="InterPro" id="IPR023885">
    <property type="entry name" value="4Fe4S-binding_SPASM_dom"/>
</dbReference>
<dbReference type="SFLD" id="SFLDG01072">
    <property type="entry name" value="dehydrogenase_like"/>
    <property type="match status" value="1"/>
</dbReference>
<protein>
    <submittedName>
        <fullName evidence="8">Anaerobic sulfatase-maturating enzyme homolog YdeM</fullName>
    </submittedName>
</protein>